<evidence type="ECO:0000256" key="1">
    <source>
        <dbReference type="SAM" id="SignalP"/>
    </source>
</evidence>
<dbReference type="PROSITE" id="PS51841">
    <property type="entry name" value="LTD"/>
    <property type="match status" value="1"/>
</dbReference>
<organism evidence="3 4">
    <name type="scientific">Kibdelosporangium aridum</name>
    <dbReference type="NCBI Taxonomy" id="2030"/>
    <lineage>
        <taxon>Bacteria</taxon>
        <taxon>Bacillati</taxon>
        <taxon>Actinomycetota</taxon>
        <taxon>Actinomycetes</taxon>
        <taxon>Pseudonocardiales</taxon>
        <taxon>Pseudonocardiaceae</taxon>
        <taxon>Kibdelosporangium</taxon>
    </lineage>
</organism>
<evidence type="ECO:0000259" key="2">
    <source>
        <dbReference type="PROSITE" id="PS51841"/>
    </source>
</evidence>
<proteinExistence type="predicted"/>
<comment type="caution">
    <text evidence="3">The sequence shown here is derived from an EMBL/GenBank/DDBJ whole genome shotgun (WGS) entry which is preliminary data.</text>
</comment>
<reference evidence="3 4" key="1">
    <citation type="submission" date="2018-05" db="EMBL/GenBank/DDBJ databases">
        <title>Evolution of GPA BGCs.</title>
        <authorList>
            <person name="Waglechner N."/>
            <person name="Wright G.D."/>
        </authorList>
    </citation>
    <scope>NUCLEOTIDE SEQUENCE [LARGE SCALE GENOMIC DNA]</scope>
    <source>
        <strain evidence="3 4">A82846</strain>
    </source>
</reference>
<dbReference type="EMBL" id="QHKI01000103">
    <property type="protein sequence ID" value="RSM63873.1"/>
    <property type="molecule type" value="Genomic_DNA"/>
</dbReference>
<dbReference type="Gene3D" id="2.60.40.1260">
    <property type="entry name" value="Lamin Tail domain"/>
    <property type="match status" value="1"/>
</dbReference>
<name>A0A428Y8E1_KIBAR</name>
<evidence type="ECO:0000313" key="4">
    <source>
        <dbReference type="Proteomes" id="UP000287547"/>
    </source>
</evidence>
<sequence>MKRILSALAAATSIAALTVGAAGTATAAERAAQQVPSNIYISEVATRGAGPAGATQEYIEIATRGFREVNIGGLQLQAMFGQQLVTIPIPMGVVLRPNEVYTIAHARFTGCVPNQVFYENLPGTRTLQLKLGTPEGARVDAVVVPPHPPLLSLHRIAFTGTPTDFAPGPRTPCIADMTPSPAR</sequence>
<dbReference type="OrthoDB" id="3682978at2"/>
<accession>A0A428Y8E1</accession>
<feature type="signal peptide" evidence="1">
    <location>
        <begin position="1"/>
        <end position="27"/>
    </location>
</feature>
<feature type="chain" id="PRO_5019566943" evidence="1">
    <location>
        <begin position="28"/>
        <end position="183"/>
    </location>
</feature>
<protein>
    <submittedName>
        <fullName evidence="3">Lamin tail domain-containing protein</fullName>
    </submittedName>
</protein>
<dbReference type="RefSeq" id="WP_037275529.1">
    <property type="nucleotide sequence ID" value="NZ_QHKI01000103.1"/>
</dbReference>
<evidence type="ECO:0000313" key="3">
    <source>
        <dbReference type="EMBL" id="RSM63873.1"/>
    </source>
</evidence>
<dbReference type="InterPro" id="IPR036415">
    <property type="entry name" value="Lamin_tail_dom_sf"/>
</dbReference>
<gene>
    <name evidence="3" type="ORF">DMH04_52400</name>
</gene>
<dbReference type="AlphaFoldDB" id="A0A428Y8E1"/>
<feature type="domain" description="LTD" evidence="2">
    <location>
        <begin position="29"/>
        <end position="147"/>
    </location>
</feature>
<keyword evidence="1" id="KW-0732">Signal</keyword>
<dbReference type="InterPro" id="IPR001322">
    <property type="entry name" value="Lamin_tail_dom"/>
</dbReference>
<dbReference type="SUPFAM" id="SSF74853">
    <property type="entry name" value="Lamin A/C globular tail domain"/>
    <property type="match status" value="1"/>
</dbReference>
<dbReference type="Proteomes" id="UP000287547">
    <property type="component" value="Unassembled WGS sequence"/>
</dbReference>